<keyword evidence="4" id="KW-0808">Transferase</keyword>
<dbReference type="InterPro" id="IPR051184">
    <property type="entry name" value="Tyrosine-phos_adapter"/>
</dbReference>
<dbReference type="OrthoDB" id="535945at2759"/>
<dbReference type="GO" id="GO:0016301">
    <property type="term" value="F:kinase activity"/>
    <property type="evidence" value="ECO:0007669"/>
    <property type="project" value="UniProtKB-KW"/>
</dbReference>
<dbReference type="EMBL" id="LUCM01004398">
    <property type="protein sequence ID" value="KAA0194396.1"/>
    <property type="molecule type" value="Genomic_DNA"/>
</dbReference>
<dbReference type="InterPro" id="IPR036860">
    <property type="entry name" value="SH2_dom_sf"/>
</dbReference>
<evidence type="ECO:0000259" key="3">
    <source>
        <dbReference type="PROSITE" id="PS50001"/>
    </source>
</evidence>
<dbReference type="GO" id="GO:0007167">
    <property type="term" value="P:enzyme-linked receptor protein signaling pathway"/>
    <property type="evidence" value="ECO:0007669"/>
    <property type="project" value="TreeGrafter"/>
</dbReference>
<evidence type="ECO:0000256" key="1">
    <source>
        <dbReference type="ARBA" id="ARBA00022999"/>
    </source>
</evidence>
<dbReference type="PANTHER" id="PTHR19969:SF5">
    <property type="entry name" value="CRK-LIKE PROTEIN"/>
    <property type="match status" value="1"/>
</dbReference>
<dbReference type="PANTHER" id="PTHR19969">
    <property type="entry name" value="SH2-SH3 ADAPTOR PROTEIN-RELATED"/>
    <property type="match status" value="1"/>
</dbReference>
<keyword evidence="4" id="KW-0418">Kinase</keyword>
<dbReference type="InterPro" id="IPR000980">
    <property type="entry name" value="SH2"/>
</dbReference>
<organism evidence="4 5">
    <name type="scientific">Fasciolopsis buskii</name>
    <dbReference type="NCBI Taxonomy" id="27845"/>
    <lineage>
        <taxon>Eukaryota</taxon>
        <taxon>Metazoa</taxon>
        <taxon>Spiralia</taxon>
        <taxon>Lophotrochozoa</taxon>
        <taxon>Platyhelminthes</taxon>
        <taxon>Trematoda</taxon>
        <taxon>Digenea</taxon>
        <taxon>Plagiorchiida</taxon>
        <taxon>Echinostomata</taxon>
        <taxon>Echinostomatoidea</taxon>
        <taxon>Fasciolidae</taxon>
        <taxon>Fasciolopsis</taxon>
    </lineage>
</organism>
<dbReference type="Proteomes" id="UP000728185">
    <property type="component" value="Unassembled WGS sequence"/>
</dbReference>
<dbReference type="AlphaFoldDB" id="A0A8E0RUT5"/>
<dbReference type="SUPFAM" id="SSF55550">
    <property type="entry name" value="SH2 domain"/>
    <property type="match status" value="1"/>
</dbReference>
<name>A0A8E0RUT5_9TREM</name>
<comment type="caution">
    <text evidence="4">The sequence shown here is derived from an EMBL/GenBank/DDBJ whole genome shotgun (WGS) entry which is preliminary data.</text>
</comment>
<dbReference type="Pfam" id="PF00017">
    <property type="entry name" value="SH2"/>
    <property type="match status" value="1"/>
</dbReference>
<sequence>MAKSHSVSPARLKSHCATGTTFTLSVDAVPPESVLFFHGKITREQAEQSLISHKATEGLFLLRESVGGNYVISICHMNCVHHYNVERQPDGYYKIQTGRRFVGPVELVRHHSEHLDGFLTLARTPLNIPEGYSPLVLQGVSLDELEQKLRLKAVEMGLKV</sequence>
<dbReference type="SMART" id="SM00252">
    <property type="entry name" value="SH2"/>
    <property type="match status" value="1"/>
</dbReference>
<dbReference type="Gene3D" id="3.30.505.10">
    <property type="entry name" value="SH2 domain"/>
    <property type="match status" value="1"/>
</dbReference>
<feature type="domain" description="SH2" evidence="3">
    <location>
        <begin position="36"/>
        <end position="126"/>
    </location>
</feature>
<keyword evidence="1 2" id="KW-0727">SH2 domain</keyword>
<evidence type="ECO:0000256" key="2">
    <source>
        <dbReference type="PROSITE-ProRule" id="PRU00191"/>
    </source>
</evidence>
<dbReference type="PROSITE" id="PS50001">
    <property type="entry name" value="SH2"/>
    <property type="match status" value="1"/>
</dbReference>
<dbReference type="GO" id="GO:0016477">
    <property type="term" value="P:cell migration"/>
    <property type="evidence" value="ECO:0007669"/>
    <property type="project" value="TreeGrafter"/>
</dbReference>
<dbReference type="PRINTS" id="PR00401">
    <property type="entry name" value="SH2DOMAIN"/>
</dbReference>
<proteinExistence type="predicted"/>
<dbReference type="GO" id="GO:0005737">
    <property type="term" value="C:cytoplasm"/>
    <property type="evidence" value="ECO:0007669"/>
    <property type="project" value="TreeGrafter"/>
</dbReference>
<keyword evidence="5" id="KW-1185">Reference proteome</keyword>
<dbReference type="GO" id="GO:0035591">
    <property type="term" value="F:signaling adaptor activity"/>
    <property type="evidence" value="ECO:0007669"/>
    <property type="project" value="TreeGrafter"/>
</dbReference>
<reference evidence="4" key="1">
    <citation type="submission" date="2019-05" db="EMBL/GenBank/DDBJ databases">
        <title>Annotation for the trematode Fasciolopsis buski.</title>
        <authorList>
            <person name="Choi Y.-J."/>
        </authorList>
    </citation>
    <scope>NUCLEOTIDE SEQUENCE</scope>
    <source>
        <strain evidence="4">HT</strain>
        <tissue evidence="4">Whole worm</tissue>
    </source>
</reference>
<protein>
    <submittedName>
        <fullName evidence="4">Tyrosine-protein kinase</fullName>
    </submittedName>
</protein>
<dbReference type="GO" id="GO:0030971">
    <property type="term" value="F:receptor tyrosine kinase binding"/>
    <property type="evidence" value="ECO:0007669"/>
    <property type="project" value="TreeGrafter"/>
</dbReference>
<evidence type="ECO:0000313" key="5">
    <source>
        <dbReference type="Proteomes" id="UP000728185"/>
    </source>
</evidence>
<evidence type="ECO:0000313" key="4">
    <source>
        <dbReference type="EMBL" id="KAA0194396.1"/>
    </source>
</evidence>
<gene>
    <name evidence="4" type="ORF">FBUS_05514</name>
</gene>
<accession>A0A8E0RUT5</accession>